<accession>A0A0D2MGW8</accession>
<evidence type="ECO:0000313" key="2">
    <source>
        <dbReference type="Proteomes" id="UP000054270"/>
    </source>
</evidence>
<dbReference type="InterPro" id="IPR036866">
    <property type="entry name" value="RibonucZ/Hydroxyglut_hydro"/>
</dbReference>
<evidence type="ECO:0008006" key="3">
    <source>
        <dbReference type="Google" id="ProtNLM"/>
    </source>
</evidence>
<proteinExistence type="predicted"/>
<dbReference type="OrthoDB" id="3341310at2759"/>
<dbReference type="Gene3D" id="3.60.15.10">
    <property type="entry name" value="Ribonuclease Z/Hydroxyacylglutathione hydrolase-like"/>
    <property type="match status" value="1"/>
</dbReference>
<reference evidence="2" key="1">
    <citation type="submission" date="2014-04" db="EMBL/GenBank/DDBJ databases">
        <title>Evolutionary Origins and Diversification of the Mycorrhizal Mutualists.</title>
        <authorList>
            <consortium name="DOE Joint Genome Institute"/>
            <consortium name="Mycorrhizal Genomics Consortium"/>
            <person name="Kohler A."/>
            <person name="Kuo A."/>
            <person name="Nagy L.G."/>
            <person name="Floudas D."/>
            <person name="Copeland A."/>
            <person name="Barry K.W."/>
            <person name="Cichocki N."/>
            <person name="Veneault-Fourrey C."/>
            <person name="LaButti K."/>
            <person name="Lindquist E.A."/>
            <person name="Lipzen A."/>
            <person name="Lundell T."/>
            <person name="Morin E."/>
            <person name="Murat C."/>
            <person name="Riley R."/>
            <person name="Ohm R."/>
            <person name="Sun H."/>
            <person name="Tunlid A."/>
            <person name="Henrissat B."/>
            <person name="Grigoriev I.V."/>
            <person name="Hibbett D.S."/>
            <person name="Martin F."/>
        </authorList>
    </citation>
    <scope>NUCLEOTIDE SEQUENCE [LARGE SCALE GENOMIC DNA]</scope>
    <source>
        <strain evidence="2">FD-334 SS-4</strain>
    </source>
</reference>
<dbReference type="AlphaFoldDB" id="A0A0D2MGW8"/>
<gene>
    <name evidence="1" type="ORF">HYPSUDRAFT_606258</name>
</gene>
<dbReference type="EMBL" id="KN817546">
    <property type="protein sequence ID" value="KJA22888.1"/>
    <property type="molecule type" value="Genomic_DNA"/>
</dbReference>
<dbReference type="OMA" id="HYDHICA"/>
<organism evidence="1 2">
    <name type="scientific">Hypholoma sublateritium (strain FD-334 SS-4)</name>
    <dbReference type="NCBI Taxonomy" id="945553"/>
    <lineage>
        <taxon>Eukaryota</taxon>
        <taxon>Fungi</taxon>
        <taxon>Dikarya</taxon>
        <taxon>Basidiomycota</taxon>
        <taxon>Agaricomycotina</taxon>
        <taxon>Agaricomycetes</taxon>
        <taxon>Agaricomycetidae</taxon>
        <taxon>Agaricales</taxon>
        <taxon>Agaricineae</taxon>
        <taxon>Strophariaceae</taxon>
        <taxon>Hypholoma</taxon>
    </lineage>
</organism>
<dbReference type="Proteomes" id="UP000054270">
    <property type="component" value="Unassembled WGS sequence"/>
</dbReference>
<name>A0A0D2MGW8_HYPSF</name>
<evidence type="ECO:0000313" key="1">
    <source>
        <dbReference type="EMBL" id="KJA22888.1"/>
    </source>
</evidence>
<protein>
    <recommendedName>
        <fullName evidence="3">Metallo-beta-lactamase domain-containing protein</fullName>
    </recommendedName>
</protein>
<keyword evidence="2" id="KW-1185">Reference proteome</keyword>
<sequence length="114" mass="12610">MQYPAFDSPIITVPKAAFHASRLTNSTFLIKEYNDIYSEHPHIYAKIVPGTNTILLIDTGCGGASPDSEIVIKSLREFMENTKIDDNNGVPLNEGGRMGYVIALTHCHYDHICA</sequence>